<evidence type="ECO:0000256" key="9">
    <source>
        <dbReference type="ARBA" id="ARBA00047883"/>
    </source>
</evidence>
<dbReference type="GO" id="GO:0005737">
    <property type="term" value="C:cytoplasm"/>
    <property type="evidence" value="ECO:0007669"/>
    <property type="project" value="TreeGrafter"/>
</dbReference>
<comment type="cofactor">
    <cofactor evidence="10">
        <name>Mg(2+)</name>
        <dbReference type="ChEBI" id="CHEBI:18420"/>
    </cofactor>
    <text evidence="10">Binds 1 Mg(2+) ion per subunit.</text>
</comment>
<dbReference type="EC" id="2.5.1.3" evidence="10"/>
<keyword evidence="4 10" id="KW-0479">Metal-binding</keyword>
<evidence type="ECO:0000256" key="1">
    <source>
        <dbReference type="ARBA" id="ARBA00003814"/>
    </source>
</evidence>
<dbReference type="FunFam" id="3.20.20.70:FF:000096">
    <property type="entry name" value="Thiamine-phosphate synthase"/>
    <property type="match status" value="1"/>
</dbReference>
<keyword evidence="15" id="KW-1185">Reference proteome</keyword>
<evidence type="ECO:0000256" key="7">
    <source>
        <dbReference type="ARBA" id="ARBA00047334"/>
    </source>
</evidence>
<comment type="caution">
    <text evidence="10">Lacks conserved residue(s) required for the propagation of feature annotation.</text>
</comment>
<evidence type="ECO:0000256" key="6">
    <source>
        <dbReference type="ARBA" id="ARBA00022977"/>
    </source>
</evidence>
<dbReference type="HOGENOM" id="CLU_018272_3_1_6"/>
<comment type="catalytic activity">
    <reaction evidence="7 10 11">
        <text>4-methyl-5-(2-phosphooxyethyl)-thiazole + 4-amino-2-methyl-5-(diphosphooxymethyl)pyrimidine + H(+) = thiamine phosphate + diphosphate</text>
        <dbReference type="Rhea" id="RHEA:22328"/>
        <dbReference type="ChEBI" id="CHEBI:15378"/>
        <dbReference type="ChEBI" id="CHEBI:33019"/>
        <dbReference type="ChEBI" id="CHEBI:37575"/>
        <dbReference type="ChEBI" id="CHEBI:57841"/>
        <dbReference type="ChEBI" id="CHEBI:58296"/>
        <dbReference type="EC" id="2.5.1.3"/>
    </reaction>
</comment>
<dbReference type="InterPro" id="IPR034291">
    <property type="entry name" value="TMP_synthase"/>
</dbReference>
<dbReference type="GO" id="GO:0009228">
    <property type="term" value="P:thiamine biosynthetic process"/>
    <property type="evidence" value="ECO:0007669"/>
    <property type="project" value="UniProtKB-KW"/>
</dbReference>
<evidence type="ECO:0000256" key="12">
    <source>
        <dbReference type="RuleBase" id="RU004253"/>
    </source>
</evidence>
<feature type="binding site" evidence="10">
    <location>
        <begin position="136"/>
        <end position="138"/>
    </location>
    <ligand>
        <name>2-[(2R,5Z)-2-carboxy-4-methylthiazol-5(2H)-ylidene]ethyl phosphate</name>
        <dbReference type="ChEBI" id="CHEBI:62899"/>
    </ligand>
</feature>
<dbReference type="Proteomes" id="UP000001844">
    <property type="component" value="Chromosome"/>
</dbReference>
<feature type="binding site" evidence="10">
    <location>
        <begin position="38"/>
        <end position="42"/>
    </location>
    <ligand>
        <name>4-amino-2-methyl-5-(diphosphooxymethyl)pyrimidine</name>
        <dbReference type="ChEBI" id="CHEBI:57841"/>
    </ligand>
</feature>
<evidence type="ECO:0000256" key="2">
    <source>
        <dbReference type="ARBA" id="ARBA00005165"/>
    </source>
</evidence>
<organism evidence="14 15">
    <name type="scientific">Nitrosococcus halophilus (strain Nc4)</name>
    <dbReference type="NCBI Taxonomy" id="472759"/>
    <lineage>
        <taxon>Bacteria</taxon>
        <taxon>Pseudomonadati</taxon>
        <taxon>Pseudomonadota</taxon>
        <taxon>Gammaproteobacteria</taxon>
        <taxon>Chromatiales</taxon>
        <taxon>Chromatiaceae</taxon>
        <taxon>Nitrosococcus</taxon>
    </lineage>
</organism>
<feature type="binding site" evidence="10">
    <location>
        <position position="166"/>
    </location>
    <ligand>
        <name>2-[(2R,5Z)-2-carboxy-4-methylthiazol-5(2H)-ylidene]ethyl phosphate</name>
        <dbReference type="ChEBI" id="CHEBI:62899"/>
    </ligand>
</feature>
<comment type="catalytic activity">
    <reaction evidence="8 10 11">
        <text>2-(2-carboxy-4-methylthiazol-5-yl)ethyl phosphate + 4-amino-2-methyl-5-(diphosphooxymethyl)pyrimidine + 2 H(+) = thiamine phosphate + CO2 + diphosphate</text>
        <dbReference type="Rhea" id="RHEA:47848"/>
        <dbReference type="ChEBI" id="CHEBI:15378"/>
        <dbReference type="ChEBI" id="CHEBI:16526"/>
        <dbReference type="ChEBI" id="CHEBI:33019"/>
        <dbReference type="ChEBI" id="CHEBI:37575"/>
        <dbReference type="ChEBI" id="CHEBI:57841"/>
        <dbReference type="ChEBI" id="CHEBI:62890"/>
        <dbReference type="EC" id="2.5.1.3"/>
    </reaction>
</comment>
<proteinExistence type="inferred from homology"/>
<protein>
    <recommendedName>
        <fullName evidence="10">Thiamine-phosphate synthase</fullName>
        <shortName evidence="10">TP synthase</shortName>
        <shortName evidence="10">TPS</shortName>
        <ecNumber evidence="10">2.5.1.3</ecNumber>
    </recommendedName>
    <alternativeName>
        <fullName evidence="10">Thiamine-phosphate pyrophosphorylase</fullName>
        <shortName evidence="10">TMP pyrophosphorylase</shortName>
        <shortName evidence="10">TMP-PPase</shortName>
    </alternativeName>
</protein>
<dbReference type="Pfam" id="PF02581">
    <property type="entry name" value="TMP-TENI"/>
    <property type="match status" value="1"/>
</dbReference>
<dbReference type="RefSeq" id="WP_013034629.1">
    <property type="nucleotide sequence ID" value="NC_013960.1"/>
</dbReference>
<comment type="catalytic activity">
    <reaction evidence="9 10 11">
        <text>2-[(2R,5Z)-2-carboxy-4-methylthiazol-5(2H)-ylidene]ethyl phosphate + 4-amino-2-methyl-5-(diphosphooxymethyl)pyrimidine + 2 H(+) = thiamine phosphate + CO2 + diphosphate</text>
        <dbReference type="Rhea" id="RHEA:47844"/>
        <dbReference type="ChEBI" id="CHEBI:15378"/>
        <dbReference type="ChEBI" id="CHEBI:16526"/>
        <dbReference type="ChEBI" id="CHEBI:33019"/>
        <dbReference type="ChEBI" id="CHEBI:37575"/>
        <dbReference type="ChEBI" id="CHEBI:57841"/>
        <dbReference type="ChEBI" id="CHEBI:62899"/>
        <dbReference type="EC" id="2.5.1.3"/>
    </reaction>
</comment>
<dbReference type="NCBIfam" id="TIGR00693">
    <property type="entry name" value="thiE"/>
    <property type="match status" value="1"/>
</dbReference>
<feature type="binding site" evidence="10">
    <location>
        <position position="71"/>
    </location>
    <ligand>
        <name>Mg(2+)</name>
        <dbReference type="ChEBI" id="CHEBI:18420"/>
    </ligand>
</feature>
<evidence type="ECO:0000256" key="8">
    <source>
        <dbReference type="ARBA" id="ARBA00047851"/>
    </source>
</evidence>
<dbReference type="KEGG" id="nhl:Nhal_3764"/>
<dbReference type="AlphaFoldDB" id="D5C2V5"/>
<comment type="function">
    <text evidence="1 10">Condenses 4-methyl-5-(beta-hydroxyethyl)thiazole monophosphate (THZ-P) and 2-methyl-4-amino-5-hydroxymethyl pyrimidine pyrophosphate (HMP-PP) to form thiamine monophosphate (TMP).</text>
</comment>
<feature type="binding site" evidence="10">
    <location>
        <position position="109"/>
    </location>
    <ligand>
        <name>4-amino-2-methyl-5-(diphosphooxymethyl)pyrimidine</name>
        <dbReference type="ChEBI" id="CHEBI:57841"/>
    </ligand>
</feature>
<evidence type="ECO:0000256" key="4">
    <source>
        <dbReference type="ARBA" id="ARBA00022723"/>
    </source>
</evidence>
<dbReference type="STRING" id="472759.Nhal_3764"/>
<accession>D5C2V5</accession>
<feature type="binding site" evidence="10">
    <location>
        <position position="90"/>
    </location>
    <ligand>
        <name>Mg(2+)</name>
        <dbReference type="ChEBI" id="CHEBI:18420"/>
    </ligand>
</feature>
<feature type="binding site" evidence="10">
    <location>
        <position position="139"/>
    </location>
    <ligand>
        <name>4-amino-2-methyl-5-(diphosphooxymethyl)pyrimidine</name>
        <dbReference type="ChEBI" id="CHEBI:57841"/>
    </ligand>
</feature>
<dbReference type="eggNOG" id="COG0352">
    <property type="taxonomic scope" value="Bacteria"/>
</dbReference>
<dbReference type="CDD" id="cd00564">
    <property type="entry name" value="TMP_TenI"/>
    <property type="match status" value="1"/>
</dbReference>
<dbReference type="InterPro" id="IPR022998">
    <property type="entry name" value="ThiamineP_synth_TenI"/>
</dbReference>
<dbReference type="InterPro" id="IPR013785">
    <property type="entry name" value="Aldolase_TIM"/>
</dbReference>
<evidence type="ECO:0000259" key="13">
    <source>
        <dbReference type="Pfam" id="PF02581"/>
    </source>
</evidence>
<reference evidence="15" key="1">
    <citation type="submission" date="2010-04" db="EMBL/GenBank/DDBJ databases">
        <title>Complete genome sequence of Nitrosococcus halophilus Nc4, a salt-adapted, aerobic obligate ammonia-oxidizing sulfur purple bacterium.</title>
        <authorList>
            <consortium name="US DOE Joint Genome Institute"/>
            <person name="Campbell M.A."/>
            <person name="Malfatti S.A."/>
            <person name="Chain P.S.G."/>
            <person name="Heidelberg J.F."/>
            <person name="Ward B.B."/>
            <person name="Klotz M.G."/>
        </authorList>
    </citation>
    <scope>NUCLEOTIDE SEQUENCE [LARGE SCALE GENOMIC DNA]</scope>
    <source>
        <strain evidence="15">Nc4</strain>
    </source>
</reference>
<evidence type="ECO:0000256" key="10">
    <source>
        <dbReference type="HAMAP-Rule" id="MF_00097"/>
    </source>
</evidence>
<dbReference type="InterPro" id="IPR036206">
    <property type="entry name" value="ThiamineP_synth_sf"/>
</dbReference>
<dbReference type="GO" id="GO:0009229">
    <property type="term" value="P:thiamine diphosphate biosynthetic process"/>
    <property type="evidence" value="ECO:0007669"/>
    <property type="project" value="UniProtKB-UniRule"/>
</dbReference>
<dbReference type="OrthoDB" id="9789949at2"/>
<feature type="domain" description="Thiamine phosphate synthase/TenI" evidence="13">
    <location>
        <begin position="8"/>
        <end position="188"/>
    </location>
</feature>
<keyword evidence="3 10" id="KW-0808">Transferase</keyword>
<evidence type="ECO:0000256" key="3">
    <source>
        <dbReference type="ARBA" id="ARBA00022679"/>
    </source>
</evidence>
<dbReference type="HAMAP" id="MF_00097">
    <property type="entry name" value="TMP_synthase"/>
    <property type="match status" value="1"/>
</dbReference>
<dbReference type="Gene3D" id="3.20.20.70">
    <property type="entry name" value="Aldolase class I"/>
    <property type="match status" value="1"/>
</dbReference>
<evidence type="ECO:0000313" key="15">
    <source>
        <dbReference type="Proteomes" id="UP000001844"/>
    </source>
</evidence>
<evidence type="ECO:0000256" key="5">
    <source>
        <dbReference type="ARBA" id="ARBA00022842"/>
    </source>
</evidence>
<dbReference type="PANTHER" id="PTHR20857:SF15">
    <property type="entry name" value="THIAMINE-PHOSPHATE SYNTHASE"/>
    <property type="match status" value="1"/>
</dbReference>
<evidence type="ECO:0000313" key="14">
    <source>
        <dbReference type="EMBL" id="ADE16780.1"/>
    </source>
</evidence>
<gene>
    <name evidence="10" type="primary">thiE</name>
    <name evidence="14" type="ordered locus">Nhal_3764</name>
</gene>
<dbReference type="PANTHER" id="PTHR20857">
    <property type="entry name" value="THIAMINE-PHOSPHATE PYROPHOSPHORYLASE"/>
    <property type="match status" value="1"/>
</dbReference>
<dbReference type="SUPFAM" id="SSF51391">
    <property type="entry name" value="Thiamin phosphate synthase"/>
    <property type="match status" value="1"/>
</dbReference>
<sequence length="217" mass="23386">MNELIRGLYAIADTHLLPHQDLGNAVALALLGGASLIQYRDKSQEEKRRYQEAKSLQQICRQHQVPLIINDDTLLAAEIGADGVHLGRDDLAPSSARQILGADAIIGVSCYNELARAIAAEQAGADYVAFGRFFPSRTKPEAIQASLELLREARKKLKLPIVAIGGITTENAPQVIEAGANAVAIIGGLFKSQDIRATAAAYQQQFLSQHLPAPHSF</sequence>
<comment type="similarity">
    <text evidence="10 11">Belongs to the thiamine-phosphate synthase family.</text>
</comment>
<name>D5C2V5_NITHN</name>
<feature type="binding site" evidence="10">
    <location>
        <position position="70"/>
    </location>
    <ligand>
        <name>4-amino-2-methyl-5-(diphosphooxymethyl)pyrimidine</name>
        <dbReference type="ChEBI" id="CHEBI:57841"/>
    </ligand>
</feature>
<dbReference type="GO" id="GO:0000287">
    <property type="term" value="F:magnesium ion binding"/>
    <property type="evidence" value="ECO:0007669"/>
    <property type="project" value="UniProtKB-UniRule"/>
</dbReference>
<dbReference type="EMBL" id="CP001798">
    <property type="protein sequence ID" value="ADE16780.1"/>
    <property type="molecule type" value="Genomic_DNA"/>
</dbReference>
<evidence type="ECO:0000256" key="11">
    <source>
        <dbReference type="RuleBase" id="RU003826"/>
    </source>
</evidence>
<dbReference type="UniPathway" id="UPA00060">
    <property type="reaction ID" value="UER00141"/>
</dbReference>
<keyword evidence="5 10" id="KW-0460">Magnesium</keyword>
<dbReference type="GO" id="GO:0004789">
    <property type="term" value="F:thiamine-phosphate diphosphorylase activity"/>
    <property type="evidence" value="ECO:0007669"/>
    <property type="project" value="UniProtKB-UniRule"/>
</dbReference>
<comment type="pathway">
    <text evidence="2 10 12">Cofactor biosynthesis; thiamine diphosphate biosynthesis; thiamine phosphate from 4-amino-2-methyl-5-diphosphomethylpyrimidine and 4-methyl-5-(2-phosphoethyl)-thiazole: step 1/1.</text>
</comment>
<keyword evidence="6 10" id="KW-0784">Thiamine biosynthesis</keyword>